<evidence type="ECO:0000313" key="1">
    <source>
        <dbReference type="EMBL" id="VVD67909.1"/>
    </source>
</evidence>
<evidence type="ECO:0000313" key="2">
    <source>
        <dbReference type="Proteomes" id="UP000343335"/>
    </source>
</evidence>
<sequence>MLGLYPVVSAPAGIGPGNVPILQIVANTLDDLSAFQLAAAYSRAAPSLYTGRGMPGFHNEPV</sequence>
<dbReference type="Proteomes" id="UP000343335">
    <property type="component" value="Unassembled WGS sequence"/>
</dbReference>
<accession>A0A5E4S1D8</accession>
<name>A0A5E4S1D8_9BURK</name>
<dbReference type="EMBL" id="CABPSA010000001">
    <property type="protein sequence ID" value="VVD67909.1"/>
    <property type="molecule type" value="Genomic_DNA"/>
</dbReference>
<dbReference type="RefSeq" id="WP_150662797.1">
    <property type="nucleotide sequence ID" value="NZ_CABPSA010000001.1"/>
</dbReference>
<proteinExistence type="predicted"/>
<gene>
    <name evidence="1" type="ORF">PCO31010_00454</name>
</gene>
<dbReference type="AlphaFoldDB" id="A0A5E4S1D8"/>
<protein>
    <recommendedName>
        <fullName evidence="3">Amidase</fullName>
    </recommendedName>
</protein>
<evidence type="ECO:0008006" key="3">
    <source>
        <dbReference type="Google" id="ProtNLM"/>
    </source>
</evidence>
<dbReference type="OrthoDB" id="8576090at2"/>
<organism evidence="1 2">
    <name type="scientific">Pandoraea commovens</name>
    <dbReference type="NCBI Taxonomy" id="2508289"/>
    <lineage>
        <taxon>Bacteria</taxon>
        <taxon>Pseudomonadati</taxon>
        <taxon>Pseudomonadota</taxon>
        <taxon>Betaproteobacteria</taxon>
        <taxon>Burkholderiales</taxon>
        <taxon>Burkholderiaceae</taxon>
        <taxon>Pandoraea</taxon>
    </lineage>
</organism>
<reference evidence="1 2" key="1">
    <citation type="submission" date="2019-08" db="EMBL/GenBank/DDBJ databases">
        <authorList>
            <person name="Peeters C."/>
        </authorList>
    </citation>
    <scope>NUCLEOTIDE SEQUENCE [LARGE SCALE GENOMIC DNA]</scope>
    <source>
        <strain evidence="1 2">LMG 31010</strain>
    </source>
</reference>